<dbReference type="AlphaFoldDB" id="A0A7G1H530"/>
<evidence type="ECO:0000313" key="2">
    <source>
        <dbReference type="Proteomes" id="UP000516360"/>
    </source>
</evidence>
<reference evidence="1 2" key="1">
    <citation type="submission" date="2020-03" db="EMBL/GenBank/DDBJ databases">
        <title>Complete genome sequences of two sulfur-disproportionating bacterial strains T55J and Mzg5.</title>
        <authorList>
            <person name="Umezawa K."/>
            <person name="Kojima H."/>
            <person name="Kato Y."/>
            <person name="Fukui M."/>
        </authorList>
    </citation>
    <scope>NUCLEOTIDE SEQUENCE [LARGE SCALE GENOMIC DNA]</scope>
    <source>
        <strain evidence="1 2">T55J</strain>
    </source>
</reference>
<accession>A0A7G1H530</accession>
<evidence type="ECO:0000313" key="1">
    <source>
        <dbReference type="EMBL" id="BCB97349.1"/>
    </source>
</evidence>
<dbReference type="Proteomes" id="UP000516360">
    <property type="component" value="Chromosome"/>
</dbReference>
<keyword evidence="2" id="KW-1185">Reference proteome</keyword>
<dbReference type="RefSeq" id="WP_203472486.1">
    <property type="nucleotide sequence ID" value="NZ_AP022873.1"/>
</dbReference>
<protein>
    <submittedName>
        <fullName evidence="1">Uncharacterized protein</fullName>
    </submittedName>
</protein>
<proteinExistence type="predicted"/>
<dbReference type="EMBL" id="AP022873">
    <property type="protein sequence ID" value="BCB97349.1"/>
    <property type="molecule type" value="Genomic_DNA"/>
</dbReference>
<sequence length="135" mass="15156">MLLAGQNLLIDKFQYHTSRPLASRVAGRSHLEGLRLKDMEGYLPHHLEISGSQENQRFSGVRDEAVLAIHQGSGGLLRKANLLAKGSLIRAAMKKNQPDNSRTCKNSINIAYMNNKRGYICPSLYLKGYMNNWSK</sequence>
<name>A0A7G1H530_9BACT</name>
<dbReference type="KEGG" id="dtp:JZK55_22710"/>
<gene>
    <name evidence="1" type="ORF">JZK55_22710</name>
</gene>
<organism evidence="1 2">
    <name type="scientific">Dissulfurispira thermophila</name>
    <dbReference type="NCBI Taxonomy" id="2715679"/>
    <lineage>
        <taxon>Bacteria</taxon>
        <taxon>Pseudomonadati</taxon>
        <taxon>Nitrospirota</taxon>
        <taxon>Thermodesulfovibrionia</taxon>
        <taxon>Thermodesulfovibrionales</taxon>
        <taxon>Dissulfurispiraceae</taxon>
        <taxon>Dissulfurispira</taxon>
    </lineage>
</organism>